<protein>
    <submittedName>
        <fullName evidence="1">Uncharacterized protein</fullName>
    </submittedName>
</protein>
<sequence>MPKAVSGKIGELQRHHALSWSTHWMKYGAALIVEKYDNS</sequence>
<comment type="caution">
    <text evidence="1">The sequence shown here is derived from an EMBL/GenBank/DDBJ whole genome shotgun (WGS) entry which is preliminary data.</text>
</comment>
<name>A0A242MA18_CABSO</name>
<proteinExistence type="predicted"/>
<dbReference type="EMBL" id="NBTZ01000137">
    <property type="protein sequence ID" value="OTP68144.1"/>
    <property type="molecule type" value="Genomic_DNA"/>
</dbReference>
<gene>
    <name evidence="1" type="ORF">PAMC26577_34685</name>
</gene>
<accession>A0A242MA18</accession>
<dbReference type="AlphaFoldDB" id="A0A242MA18"/>
<dbReference type="Proteomes" id="UP000195221">
    <property type="component" value="Unassembled WGS sequence"/>
</dbReference>
<reference evidence="1 2" key="1">
    <citation type="submission" date="2017-03" db="EMBL/GenBank/DDBJ databases">
        <title>Genome analysis of strain PAMC 26577.</title>
        <authorList>
            <person name="Oh H.-M."/>
            <person name="Yang J.-A."/>
        </authorList>
    </citation>
    <scope>NUCLEOTIDE SEQUENCE [LARGE SCALE GENOMIC DNA]</scope>
    <source>
        <strain evidence="1 2">PAMC 26577</strain>
    </source>
</reference>
<evidence type="ECO:0000313" key="2">
    <source>
        <dbReference type="Proteomes" id="UP000195221"/>
    </source>
</evidence>
<evidence type="ECO:0000313" key="1">
    <source>
        <dbReference type="EMBL" id="OTP68144.1"/>
    </source>
</evidence>
<organism evidence="1 2">
    <name type="scientific">Caballeronia sordidicola</name>
    <name type="common">Burkholderia sordidicola</name>
    <dbReference type="NCBI Taxonomy" id="196367"/>
    <lineage>
        <taxon>Bacteria</taxon>
        <taxon>Pseudomonadati</taxon>
        <taxon>Pseudomonadota</taxon>
        <taxon>Betaproteobacteria</taxon>
        <taxon>Burkholderiales</taxon>
        <taxon>Burkholderiaceae</taxon>
        <taxon>Caballeronia</taxon>
    </lineage>
</organism>